<feature type="binding site" evidence="6">
    <location>
        <position position="131"/>
    </location>
    <ligand>
        <name>Mg(2+)</name>
        <dbReference type="ChEBI" id="CHEBI:18420"/>
    </ligand>
</feature>
<dbReference type="EC" id="4.1.3.34" evidence="8"/>
<evidence type="ECO:0000313" key="8">
    <source>
        <dbReference type="EMBL" id="MBB5696567.1"/>
    </source>
</evidence>
<dbReference type="Proteomes" id="UP000580654">
    <property type="component" value="Unassembled WGS sequence"/>
</dbReference>
<dbReference type="GO" id="GO:0006107">
    <property type="term" value="P:oxaloacetate metabolic process"/>
    <property type="evidence" value="ECO:0007669"/>
    <property type="project" value="TreeGrafter"/>
</dbReference>
<dbReference type="InterPro" id="IPR015813">
    <property type="entry name" value="Pyrv/PenolPyrv_kinase-like_dom"/>
</dbReference>
<evidence type="ECO:0000256" key="2">
    <source>
        <dbReference type="ARBA" id="ARBA00005568"/>
    </source>
</evidence>
<feature type="binding site" evidence="6">
    <location>
        <position position="158"/>
    </location>
    <ligand>
        <name>Mg(2+)</name>
        <dbReference type="ChEBI" id="CHEBI:18420"/>
    </ligand>
</feature>
<dbReference type="EMBL" id="JACIJD010000056">
    <property type="protein sequence ID" value="MBB5696567.1"/>
    <property type="molecule type" value="Genomic_DNA"/>
</dbReference>
<evidence type="ECO:0000256" key="4">
    <source>
        <dbReference type="ARBA" id="ARBA00022842"/>
    </source>
</evidence>
<organism evidence="8 9">
    <name type="scientific">Muricoccus pecuniae</name>
    <dbReference type="NCBI Taxonomy" id="693023"/>
    <lineage>
        <taxon>Bacteria</taxon>
        <taxon>Pseudomonadati</taxon>
        <taxon>Pseudomonadota</taxon>
        <taxon>Alphaproteobacteria</taxon>
        <taxon>Acetobacterales</taxon>
        <taxon>Roseomonadaceae</taxon>
        <taxon>Muricoccus</taxon>
    </lineage>
</organism>
<keyword evidence="9" id="KW-1185">Reference proteome</keyword>
<keyword evidence="8" id="KW-0456">Lyase</keyword>
<dbReference type="InterPro" id="IPR005000">
    <property type="entry name" value="Aldolase/citrate-lyase_domain"/>
</dbReference>
<dbReference type="Pfam" id="PF03328">
    <property type="entry name" value="HpcH_HpaI"/>
    <property type="match status" value="1"/>
</dbReference>
<dbReference type="InterPro" id="IPR040442">
    <property type="entry name" value="Pyrv_kinase-like_dom_sf"/>
</dbReference>
<dbReference type="PIRSF" id="PIRSF015582">
    <property type="entry name" value="Cit_lyase_B"/>
    <property type="match status" value="1"/>
</dbReference>
<dbReference type="SUPFAM" id="SSF51621">
    <property type="entry name" value="Phosphoenolpyruvate/pyruvate domain"/>
    <property type="match status" value="1"/>
</dbReference>
<dbReference type="InterPro" id="IPR011206">
    <property type="entry name" value="Citrate_lyase_beta/mcl1/mcl2"/>
</dbReference>
<feature type="domain" description="HpcH/HpaI aldolase/citrate lyase" evidence="7">
    <location>
        <begin position="5"/>
        <end position="231"/>
    </location>
</feature>
<feature type="binding site" evidence="5">
    <location>
        <position position="67"/>
    </location>
    <ligand>
        <name>substrate</name>
    </ligand>
</feature>
<evidence type="ECO:0000256" key="5">
    <source>
        <dbReference type="PIRSR" id="PIRSR015582-1"/>
    </source>
</evidence>
<proteinExistence type="inferred from homology"/>
<dbReference type="AlphaFoldDB" id="A0A840YIX8"/>
<dbReference type="GO" id="GO:0000287">
    <property type="term" value="F:magnesium ion binding"/>
    <property type="evidence" value="ECO:0007669"/>
    <property type="project" value="TreeGrafter"/>
</dbReference>
<dbReference type="PANTHER" id="PTHR32308:SF0">
    <property type="entry name" value="HPCH_HPAI ALDOLASE_CITRATE LYASE DOMAIN-CONTAINING PROTEIN"/>
    <property type="match status" value="1"/>
</dbReference>
<feature type="binding site" evidence="5">
    <location>
        <position position="131"/>
    </location>
    <ligand>
        <name>substrate</name>
    </ligand>
</feature>
<keyword evidence="4 6" id="KW-0460">Magnesium</keyword>
<protein>
    <submittedName>
        <fullName evidence="8">Citrate lyase subunit beta/citryl-CoA lyase</fullName>
        <ecNumber evidence="8">4.1.3.34</ecNumber>
    </submittedName>
</protein>
<gene>
    <name evidence="8" type="ORF">FHS87_004638</name>
</gene>
<reference evidence="8 9" key="1">
    <citation type="submission" date="2020-08" db="EMBL/GenBank/DDBJ databases">
        <title>Genomic Encyclopedia of Type Strains, Phase IV (KMG-IV): sequencing the most valuable type-strain genomes for metagenomic binning, comparative biology and taxonomic classification.</title>
        <authorList>
            <person name="Goeker M."/>
        </authorList>
    </citation>
    <scope>NUCLEOTIDE SEQUENCE [LARGE SCALE GENOMIC DNA]</scope>
    <source>
        <strain evidence="8 9">DSM 25622</strain>
    </source>
</reference>
<comment type="similarity">
    <text evidence="2">Belongs to the HpcH/HpaI aldolase family.</text>
</comment>
<comment type="cofactor">
    <cofactor evidence="1">
        <name>Mg(2+)</name>
        <dbReference type="ChEBI" id="CHEBI:18420"/>
    </cofactor>
</comment>
<evidence type="ECO:0000256" key="1">
    <source>
        <dbReference type="ARBA" id="ARBA00001946"/>
    </source>
</evidence>
<evidence type="ECO:0000259" key="7">
    <source>
        <dbReference type="Pfam" id="PF03328"/>
    </source>
</evidence>
<dbReference type="PANTHER" id="PTHR32308">
    <property type="entry name" value="LYASE BETA SUBUNIT, PUTATIVE (AFU_ORTHOLOGUE AFUA_4G13030)-RELATED"/>
    <property type="match status" value="1"/>
</dbReference>
<sequence>MFTPRSFLFVPGDSARKMAKAGSSGAHALVLDLEDAVAAESLPAARQLVREYLLDHADRSRQQIWVRINPVDGDQALADLAQIVAGAPDGLLLPKCGSGEEVVRLGHYLTALEAREGVAPGTTKIVVVATETPGSIFELGSYSSAGPRLHGLTWGAEDLSTAVGASTNRNDDGTYALVYQLARTLCLLGAKAAGVHAIDTITPDFRDSEGLAREVRRARQDGFTAKFAIHPDQVAIINEGFRPDAREVEHARAIVAAFEAAGRAGAAQLHGMMLDRPHLTQALQILEAAGAAR</sequence>
<keyword evidence="3 6" id="KW-0479">Metal-binding</keyword>
<dbReference type="GO" id="GO:0008816">
    <property type="term" value="F:citryl-CoA lyase activity"/>
    <property type="evidence" value="ECO:0007669"/>
    <property type="project" value="UniProtKB-EC"/>
</dbReference>
<dbReference type="Gene3D" id="3.20.20.60">
    <property type="entry name" value="Phosphoenolpyruvate-binding domains"/>
    <property type="match status" value="1"/>
</dbReference>
<evidence type="ECO:0000313" key="9">
    <source>
        <dbReference type="Proteomes" id="UP000580654"/>
    </source>
</evidence>
<accession>A0A840YIX8</accession>
<evidence type="ECO:0000256" key="6">
    <source>
        <dbReference type="PIRSR" id="PIRSR015582-2"/>
    </source>
</evidence>
<comment type="caution">
    <text evidence="8">The sequence shown here is derived from an EMBL/GenBank/DDBJ whole genome shotgun (WGS) entry which is preliminary data.</text>
</comment>
<evidence type="ECO:0000256" key="3">
    <source>
        <dbReference type="ARBA" id="ARBA00022723"/>
    </source>
</evidence>
<dbReference type="RefSeq" id="WP_184522088.1">
    <property type="nucleotide sequence ID" value="NZ_JACIJD010000056.1"/>
</dbReference>
<name>A0A840YIX8_9PROT</name>